<accession>A0AAD8W5T9</accession>
<organism evidence="3 4">
    <name type="scientific">Lolium multiflorum</name>
    <name type="common">Italian ryegrass</name>
    <name type="synonym">Lolium perenne subsp. multiflorum</name>
    <dbReference type="NCBI Taxonomy" id="4521"/>
    <lineage>
        <taxon>Eukaryota</taxon>
        <taxon>Viridiplantae</taxon>
        <taxon>Streptophyta</taxon>
        <taxon>Embryophyta</taxon>
        <taxon>Tracheophyta</taxon>
        <taxon>Spermatophyta</taxon>
        <taxon>Magnoliopsida</taxon>
        <taxon>Liliopsida</taxon>
        <taxon>Poales</taxon>
        <taxon>Poaceae</taxon>
        <taxon>BOP clade</taxon>
        <taxon>Pooideae</taxon>
        <taxon>Poodae</taxon>
        <taxon>Poeae</taxon>
        <taxon>Poeae Chloroplast Group 2 (Poeae type)</taxon>
        <taxon>Loliodinae</taxon>
        <taxon>Loliinae</taxon>
        <taxon>Lolium</taxon>
    </lineage>
</organism>
<evidence type="ECO:0000313" key="4">
    <source>
        <dbReference type="Proteomes" id="UP001231189"/>
    </source>
</evidence>
<reference evidence="3" key="1">
    <citation type="submission" date="2023-07" db="EMBL/GenBank/DDBJ databases">
        <title>A chromosome-level genome assembly of Lolium multiflorum.</title>
        <authorList>
            <person name="Chen Y."/>
            <person name="Copetti D."/>
            <person name="Kolliker R."/>
            <person name="Studer B."/>
        </authorList>
    </citation>
    <scope>NUCLEOTIDE SEQUENCE</scope>
    <source>
        <strain evidence="3">02402/16</strain>
        <tissue evidence="3">Leaf</tissue>
    </source>
</reference>
<dbReference type="EMBL" id="JAUUTY010000004">
    <property type="protein sequence ID" value="KAK1641972.1"/>
    <property type="molecule type" value="Genomic_DNA"/>
</dbReference>
<protein>
    <submittedName>
        <fullName evidence="3">Uncharacterized protein</fullName>
    </submittedName>
</protein>
<feature type="compositionally biased region" description="Acidic residues" evidence="2">
    <location>
        <begin position="287"/>
        <end position="302"/>
    </location>
</feature>
<name>A0AAD8W5T9_LOLMU</name>
<dbReference type="Proteomes" id="UP001231189">
    <property type="component" value="Unassembled WGS sequence"/>
</dbReference>
<sequence>MQAAFKKLQAEVKDSPQMKELLDRDAALQVEKETLSIQHQADLQKEKDETAWLEEELAEMKRQHILELQRVADASKTELESTRKELDEVHSWEVSEVQDRLQKELQAERDLRELEKKRNDALDEVKLSWAGIVEKLDRQVEATSPHTQDGVVAAVMESRKDEWSPRADYWNTEDHLTTLSSRVSLMEKLGQNLSGAAIRTFQSLCPGEPILLCVCFWYEEPDLNVLETLRSGAPTLTDPELKEQCQLRAYNIAQYATVSKFISAPPDVDDAESDDEESGMQGSQSSDSEEAADEDILAEEPPSETPKPAEPTPEDLASKRDIPESFTSGKPDGSVV</sequence>
<evidence type="ECO:0000256" key="2">
    <source>
        <dbReference type="SAM" id="MobiDB-lite"/>
    </source>
</evidence>
<keyword evidence="4" id="KW-1185">Reference proteome</keyword>
<feature type="coiled-coil region" evidence="1">
    <location>
        <begin position="43"/>
        <end position="124"/>
    </location>
</feature>
<feature type="compositionally biased region" description="Acidic residues" evidence="2">
    <location>
        <begin position="267"/>
        <end position="278"/>
    </location>
</feature>
<feature type="region of interest" description="Disordered" evidence="2">
    <location>
        <begin position="264"/>
        <end position="336"/>
    </location>
</feature>
<evidence type="ECO:0000256" key="1">
    <source>
        <dbReference type="SAM" id="Coils"/>
    </source>
</evidence>
<evidence type="ECO:0000313" key="3">
    <source>
        <dbReference type="EMBL" id="KAK1641972.1"/>
    </source>
</evidence>
<gene>
    <name evidence="3" type="ORF">QYE76_059777</name>
</gene>
<dbReference type="AlphaFoldDB" id="A0AAD8W5T9"/>
<comment type="caution">
    <text evidence="3">The sequence shown here is derived from an EMBL/GenBank/DDBJ whole genome shotgun (WGS) entry which is preliminary data.</text>
</comment>
<keyword evidence="1" id="KW-0175">Coiled coil</keyword>
<proteinExistence type="predicted"/>